<dbReference type="OrthoDB" id="9957738at2"/>
<dbReference type="EMBL" id="FORP01000002">
    <property type="protein sequence ID" value="SFJ01643.1"/>
    <property type="molecule type" value="Genomic_DNA"/>
</dbReference>
<sequence length="70" mass="7839">MALGLGAVVVVLLGIALVVDLRDRRRGGERKVLMPRWGDRRARGLIRMSPIAWDTSSDRLGSPREEAEER</sequence>
<dbReference type="RefSeq" id="WP_091504789.1">
    <property type="nucleotide sequence ID" value="NZ_CBDQZW010000007.1"/>
</dbReference>
<dbReference type="Proteomes" id="UP000199025">
    <property type="component" value="Unassembled WGS sequence"/>
</dbReference>
<gene>
    <name evidence="1" type="ORF">SAMN05421835_102512</name>
</gene>
<evidence type="ECO:0000313" key="2">
    <source>
        <dbReference type="Proteomes" id="UP000199025"/>
    </source>
</evidence>
<dbReference type="STRING" id="115433.SAMN05421835_102512"/>
<evidence type="ECO:0000313" key="1">
    <source>
        <dbReference type="EMBL" id="SFJ01643.1"/>
    </source>
</evidence>
<dbReference type="AlphaFoldDB" id="A0A1I3MXA8"/>
<reference evidence="1 2" key="1">
    <citation type="submission" date="2016-10" db="EMBL/GenBank/DDBJ databases">
        <authorList>
            <person name="de Groot N.N."/>
        </authorList>
    </citation>
    <scope>NUCLEOTIDE SEQUENCE [LARGE SCALE GENOMIC DNA]</scope>
    <source>
        <strain evidence="1 2">DSM 44468</strain>
    </source>
</reference>
<name>A0A1I3MXA8_9PSEU</name>
<proteinExistence type="predicted"/>
<protein>
    <submittedName>
        <fullName evidence="1">Uncharacterized protein</fullName>
    </submittedName>
</protein>
<organism evidence="1 2">
    <name type="scientific">Amycolatopsis sacchari</name>
    <dbReference type="NCBI Taxonomy" id="115433"/>
    <lineage>
        <taxon>Bacteria</taxon>
        <taxon>Bacillati</taxon>
        <taxon>Actinomycetota</taxon>
        <taxon>Actinomycetes</taxon>
        <taxon>Pseudonocardiales</taxon>
        <taxon>Pseudonocardiaceae</taxon>
        <taxon>Amycolatopsis</taxon>
    </lineage>
</organism>
<accession>A0A1I3MXA8</accession>
<keyword evidence="2" id="KW-1185">Reference proteome</keyword>